<keyword evidence="3 5" id="KW-1133">Transmembrane helix</keyword>
<protein>
    <recommendedName>
        <fullName evidence="8">WAT1-related protein</fullName>
    </recommendedName>
</protein>
<keyword evidence="2 5" id="KW-0812">Transmembrane</keyword>
<evidence type="ECO:0000313" key="6">
    <source>
        <dbReference type="EMBL" id="PRQ53833.1"/>
    </source>
</evidence>
<evidence type="ECO:0008006" key="8">
    <source>
        <dbReference type="Google" id="ProtNLM"/>
    </source>
</evidence>
<dbReference type="SUPFAM" id="SSF103481">
    <property type="entry name" value="Multidrug resistance efflux transporter EmrE"/>
    <property type="match status" value="1"/>
</dbReference>
<dbReference type="AlphaFoldDB" id="A0A2P6S564"/>
<keyword evidence="7" id="KW-1185">Reference proteome</keyword>
<feature type="transmembrane region" description="Helical" evidence="5">
    <location>
        <begin position="50"/>
        <end position="74"/>
    </location>
</feature>
<evidence type="ECO:0000256" key="4">
    <source>
        <dbReference type="ARBA" id="ARBA00023136"/>
    </source>
</evidence>
<dbReference type="InterPro" id="IPR037185">
    <property type="entry name" value="EmrE-like"/>
</dbReference>
<feature type="transmembrane region" description="Helical" evidence="5">
    <location>
        <begin position="189"/>
        <end position="210"/>
    </location>
</feature>
<feature type="transmembrane region" description="Helical" evidence="5">
    <location>
        <begin position="12"/>
        <end position="29"/>
    </location>
</feature>
<dbReference type="EMBL" id="PDCK01000040">
    <property type="protein sequence ID" value="PRQ53833.1"/>
    <property type="molecule type" value="Genomic_DNA"/>
</dbReference>
<name>A0A2P6S564_ROSCH</name>
<evidence type="ECO:0000256" key="5">
    <source>
        <dbReference type="SAM" id="Phobius"/>
    </source>
</evidence>
<dbReference type="OMA" id="MIMMEIT"/>
<feature type="transmembrane region" description="Helical" evidence="5">
    <location>
        <begin position="157"/>
        <end position="177"/>
    </location>
</feature>
<accession>A0A2P6S564</accession>
<dbReference type="GO" id="GO:0016020">
    <property type="term" value="C:membrane"/>
    <property type="evidence" value="ECO:0007669"/>
    <property type="project" value="InterPro"/>
</dbReference>
<evidence type="ECO:0000256" key="2">
    <source>
        <dbReference type="ARBA" id="ARBA00022692"/>
    </source>
</evidence>
<reference evidence="6 7" key="1">
    <citation type="journal article" date="2018" name="Nat. Genet.">
        <title>The Rosa genome provides new insights in the design of modern roses.</title>
        <authorList>
            <person name="Bendahmane M."/>
        </authorList>
    </citation>
    <scope>NUCLEOTIDE SEQUENCE [LARGE SCALE GENOMIC DNA]</scope>
    <source>
        <strain evidence="7">cv. Old Blush</strain>
    </source>
</reference>
<dbReference type="InterPro" id="IPR030184">
    <property type="entry name" value="WAT1-related"/>
</dbReference>
<dbReference type="Proteomes" id="UP000238479">
    <property type="component" value="Chromosome 2"/>
</dbReference>
<sequence>MVPCTWGDVLPFAAMIMMEITDVGAAAISKAAMSKGMSGYVFVKEGSLTFSLLGGQFLLGLIGSSSLLLAYNGINYSLPTLASAIGNLIPVFTFMLAIIFRMEKLDLRRSSGRAKVLGTIVSVSGAFIVILYKGSVIFSPSNSPHKNFTITSQQTKWILGGLMLAVACLLAAIWNILQKSLVENCPSMVTIVFFYTLFMTIQCTVFSLFVERNRNGGC</sequence>
<feature type="transmembrane region" description="Helical" evidence="5">
    <location>
        <begin position="80"/>
        <end position="102"/>
    </location>
</feature>
<keyword evidence="4 5" id="KW-0472">Membrane</keyword>
<gene>
    <name evidence="6" type="ORF">RchiOBHm_Chr2g0170841</name>
</gene>
<dbReference type="GO" id="GO:0022857">
    <property type="term" value="F:transmembrane transporter activity"/>
    <property type="evidence" value="ECO:0007669"/>
    <property type="project" value="InterPro"/>
</dbReference>
<proteinExistence type="predicted"/>
<comment type="caution">
    <text evidence="6">The sequence shown here is derived from an EMBL/GenBank/DDBJ whole genome shotgun (WGS) entry which is preliminary data.</text>
</comment>
<evidence type="ECO:0000313" key="7">
    <source>
        <dbReference type="Proteomes" id="UP000238479"/>
    </source>
</evidence>
<dbReference type="Gramene" id="PRQ53833">
    <property type="protein sequence ID" value="PRQ53833"/>
    <property type="gene ID" value="RchiOBHm_Chr2g0170841"/>
</dbReference>
<comment type="subcellular location">
    <subcellularLocation>
        <location evidence="1">Membrane</location>
        <topology evidence="1">Multi-pass membrane protein</topology>
    </subcellularLocation>
</comment>
<evidence type="ECO:0000256" key="3">
    <source>
        <dbReference type="ARBA" id="ARBA00022989"/>
    </source>
</evidence>
<feature type="transmembrane region" description="Helical" evidence="5">
    <location>
        <begin position="114"/>
        <end position="137"/>
    </location>
</feature>
<evidence type="ECO:0000256" key="1">
    <source>
        <dbReference type="ARBA" id="ARBA00004141"/>
    </source>
</evidence>
<dbReference type="PANTHER" id="PTHR31218">
    <property type="entry name" value="WAT1-RELATED PROTEIN"/>
    <property type="match status" value="1"/>
</dbReference>
<organism evidence="6 7">
    <name type="scientific">Rosa chinensis</name>
    <name type="common">China rose</name>
    <dbReference type="NCBI Taxonomy" id="74649"/>
    <lineage>
        <taxon>Eukaryota</taxon>
        <taxon>Viridiplantae</taxon>
        <taxon>Streptophyta</taxon>
        <taxon>Embryophyta</taxon>
        <taxon>Tracheophyta</taxon>
        <taxon>Spermatophyta</taxon>
        <taxon>Magnoliopsida</taxon>
        <taxon>eudicotyledons</taxon>
        <taxon>Gunneridae</taxon>
        <taxon>Pentapetalae</taxon>
        <taxon>rosids</taxon>
        <taxon>fabids</taxon>
        <taxon>Rosales</taxon>
        <taxon>Rosaceae</taxon>
        <taxon>Rosoideae</taxon>
        <taxon>Rosoideae incertae sedis</taxon>
        <taxon>Rosa</taxon>
    </lineage>
</organism>